<protein>
    <submittedName>
        <fullName evidence="2">DUF2784 domain-containing protein</fullName>
    </submittedName>
</protein>
<feature type="transmembrane region" description="Helical" evidence="1">
    <location>
        <begin position="105"/>
        <end position="123"/>
    </location>
</feature>
<dbReference type="InterPro" id="IPR021218">
    <property type="entry name" value="DUF2784"/>
</dbReference>
<gene>
    <name evidence="2" type="ORF">V5E97_02780</name>
</gene>
<dbReference type="AlphaFoldDB" id="A0AAU7CIK6"/>
<dbReference type="EMBL" id="CP155447">
    <property type="protein sequence ID" value="XBH04962.1"/>
    <property type="molecule type" value="Genomic_DNA"/>
</dbReference>
<proteinExistence type="predicted"/>
<feature type="transmembrane region" description="Helical" evidence="1">
    <location>
        <begin position="12"/>
        <end position="37"/>
    </location>
</feature>
<keyword evidence="1" id="KW-0812">Transmembrane</keyword>
<name>A0AAU7CIK6_9BACT</name>
<evidence type="ECO:0000313" key="2">
    <source>
        <dbReference type="EMBL" id="XBH04962.1"/>
    </source>
</evidence>
<keyword evidence="1" id="KW-1133">Transmembrane helix</keyword>
<keyword evidence="1" id="KW-0472">Membrane</keyword>
<organism evidence="2">
    <name type="scientific">Singulisphaera sp. Ch08</name>
    <dbReference type="NCBI Taxonomy" id="3120278"/>
    <lineage>
        <taxon>Bacteria</taxon>
        <taxon>Pseudomonadati</taxon>
        <taxon>Planctomycetota</taxon>
        <taxon>Planctomycetia</taxon>
        <taxon>Isosphaerales</taxon>
        <taxon>Isosphaeraceae</taxon>
        <taxon>Singulisphaera</taxon>
    </lineage>
</organism>
<accession>A0AAU7CIK6</accession>
<feature type="transmembrane region" description="Helical" evidence="1">
    <location>
        <begin position="49"/>
        <end position="71"/>
    </location>
</feature>
<dbReference type="RefSeq" id="WP_406697768.1">
    <property type="nucleotide sequence ID" value="NZ_CP155447.1"/>
</dbReference>
<sequence length="145" mass="16270">MPWARILADLVVVFHACFVAFVVFGMVAIVVGLVLGWSWVRNFWFRSLHLAAIAVVTAQTLAGMMCPLTILENQLRRQAGQQTYPGAFIGYWAHHLIFFEAEPWVFNVAYTLFGLAVAGAFLLGPPRWPWRQTVATNQETTPHAP</sequence>
<evidence type="ECO:0000256" key="1">
    <source>
        <dbReference type="SAM" id="Phobius"/>
    </source>
</evidence>
<dbReference type="Pfam" id="PF10861">
    <property type="entry name" value="DUF2784"/>
    <property type="match status" value="1"/>
</dbReference>
<reference evidence="2" key="1">
    <citation type="submission" date="2024-05" db="EMBL/GenBank/DDBJ databases">
        <title>Planctomycetes of the genus Singulisphaera possess chitinolytic capabilities.</title>
        <authorList>
            <person name="Ivanova A."/>
        </authorList>
    </citation>
    <scope>NUCLEOTIDE SEQUENCE</scope>
    <source>
        <strain evidence="2">Ch08T</strain>
    </source>
</reference>